<dbReference type="Proteomes" id="UP000712600">
    <property type="component" value="Unassembled WGS sequence"/>
</dbReference>
<dbReference type="AlphaFoldDB" id="A0A8S9MV11"/>
<evidence type="ECO:0000313" key="2">
    <source>
        <dbReference type="Proteomes" id="UP000712600"/>
    </source>
</evidence>
<name>A0A8S9MV11_BRACR</name>
<comment type="caution">
    <text evidence="1">The sequence shown here is derived from an EMBL/GenBank/DDBJ whole genome shotgun (WGS) entry which is preliminary data.</text>
</comment>
<protein>
    <submittedName>
        <fullName evidence="1">Uncharacterized protein</fullName>
    </submittedName>
</protein>
<organism evidence="1 2">
    <name type="scientific">Brassica cretica</name>
    <name type="common">Mustard</name>
    <dbReference type="NCBI Taxonomy" id="69181"/>
    <lineage>
        <taxon>Eukaryota</taxon>
        <taxon>Viridiplantae</taxon>
        <taxon>Streptophyta</taxon>
        <taxon>Embryophyta</taxon>
        <taxon>Tracheophyta</taxon>
        <taxon>Spermatophyta</taxon>
        <taxon>Magnoliopsida</taxon>
        <taxon>eudicotyledons</taxon>
        <taxon>Gunneridae</taxon>
        <taxon>Pentapetalae</taxon>
        <taxon>rosids</taxon>
        <taxon>malvids</taxon>
        <taxon>Brassicales</taxon>
        <taxon>Brassicaceae</taxon>
        <taxon>Brassiceae</taxon>
        <taxon>Brassica</taxon>
    </lineage>
</organism>
<proteinExistence type="predicted"/>
<gene>
    <name evidence="1" type="ORF">F2Q69_00052052</name>
</gene>
<reference evidence="1" key="1">
    <citation type="submission" date="2019-12" db="EMBL/GenBank/DDBJ databases">
        <title>Genome sequencing and annotation of Brassica cretica.</title>
        <authorList>
            <person name="Studholme D.J."/>
            <person name="Sarris P."/>
        </authorList>
    </citation>
    <scope>NUCLEOTIDE SEQUENCE</scope>
    <source>
        <strain evidence="1">PFS-109/04</strain>
        <tissue evidence="1">Leaf</tissue>
    </source>
</reference>
<accession>A0A8S9MV11</accession>
<dbReference type="EMBL" id="QGKX02002183">
    <property type="protein sequence ID" value="KAF3486583.1"/>
    <property type="molecule type" value="Genomic_DNA"/>
</dbReference>
<sequence length="114" mass="13342">MVWSHHGQWMAMSLLINKMIYVELMKIKEVKHYDTEKTEMKSKEVMFEVEIFAVKTDLATRAAHINASNKDFENKLRYNTLVAEKAGVCAKVDELKSEMSIREIQNKQMEELIC</sequence>
<evidence type="ECO:0000313" key="1">
    <source>
        <dbReference type="EMBL" id="KAF3486583.1"/>
    </source>
</evidence>